<dbReference type="Pfam" id="PF00081">
    <property type="entry name" value="Sod_Fe_N"/>
    <property type="match status" value="1"/>
</dbReference>
<dbReference type="PRINTS" id="PR01703">
    <property type="entry name" value="MNSODISMTASE"/>
</dbReference>
<protein>
    <recommendedName>
        <fullName evidence="6">Superoxide dismutase [Mn], mitochondrial</fullName>
        <ecNumber evidence="5">1.15.1.1</ecNumber>
    </recommendedName>
</protein>
<dbReference type="Proteomes" id="UP001158576">
    <property type="component" value="Chromosome XSR"/>
</dbReference>
<dbReference type="Gene3D" id="3.55.40.20">
    <property type="entry name" value="Iron/manganese superoxide dismutase, C-terminal domain"/>
    <property type="match status" value="1"/>
</dbReference>
<keyword evidence="14" id="KW-1185">Reference proteome</keyword>
<evidence type="ECO:0000256" key="2">
    <source>
        <dbReference type="ARBA" id="ARBA00004305"/>
    </source>
</evidence>
<dbReference type="InterPro" id="IPR019832">
    <property type="entry name" value="Mn/Fe_SOD_C"/>
</dbReference>
<evidence type="ECO:0000256" key="6">
    <source>
        <dbReference type="ARBA" id="ARBA00014518"/>
    </source>
</evidence>
<dbReference type="Pfam" id="PF02777">
    <property type="entry name" value="Sod_Fe_C"/>
    <property type="match status" value="1"/>
</dbReference>
<dbReference type="EC" id="1.15.1.1" evidence="5"/>
<comment type="catalytic activity">
    <reaction evidence="10">
        <text>2 superoxide + 2 H(+) = H2O2 + O2</text>
        <dbReference type="Rhea" id="RHEA:20696"/>
        <dbReference type="ChEBI" id="CHEBI:15378"/>
        <dbReference type="ChEBI" id="CHEBI:15379"/>
        <dbReference type="ChEBI" id="CHEBI:16240"/>
        <dbReference type="ChEBI" id="CHEBI:18421"/>
        <dbReference type="EC" id="1.15.1.1"/>
    </reaction>
</comment>
<keyword evidence="8" id="KW-0560">Oxidoreductase</keyword>
<keyword evidence="7" id="KW-0479">Metal-binding</keyword>
<evidence type="ECO:0000259" key="12">
    <source>
        <dbReference type="Pfam" id="PF02777"/>
    </source>
</evidence>
<evidence type="ECO:0000256" key="4">
    <source>
        <dbReference type="ARBA" id="ARBA00011881"/>
    </source>
</evidence>
<dbReference type="PROSITE" id="PS00088">
    <property type="entry name" value="SOD_MN"/>
    <property type="match status" value="1"/>
</dbReference>
<reference evidence="13 14" key="1">
    <citation type="submission" date="2021-04" db="EMBL/GenBank/DDBJ databases">
        <authorList>
            <person name="Bliznina A."/>
        </authorList>
    </citation>
    <scope>NUCLEOTIDE SEQUENCE [LARGE SCALE GENOMIC DNA]</scope>
</reference>
<evidence type="ECO:0000313" key="13">
    <source>
        <dbReference type="EMBL" id="CAG5098988.1"/>
    </source>
</evidence>
<dbReference type="EMBL" id="OU015569">
    <property type="protein sequence ID" value="CAG5098988.1"/>
    <property type="molecule type" value="Genomic_DNA"/>
</dbReference>
<proteinExistence type="inferred from homology"/>
<evidence type="ECO:0000256" key="7">
    <source>
        <dbReference type="ARBA" id="ARBA00022723"/>
    </source>
</evidence>
<evidence type="ECO:0000256" key="3">
    <source>
        <dbReference type="ARBA" id="ARBA00008714"/>
    </source>
</evidence>
<dbReference type="InterPro" id="IPR050265">
    <property type="entry name" value="Fe/Mn_Superoxide_Dismutase"/>
</dbReference>
<evidence type="ECO:0000256" key="5">
    <source>
        <dbReference type="ARBA" id="ARBA00012682"/>
    </source>
</evidence>
<comment type="subcellular location">
    <subcellularLocation>
        <location evidence="2">Mitochondrion matrix</location>
    </subcellularLocation>
</comment>
<feature type="domain" description="Manganese/iron superoxide dismutase C-terminal" evidence="12">
    <location>
        <begin position="163"/>
        <end position="266"/>
    </location>
</feature>
<organism evidence="13 14">
    <name type="scientific">Oikopleura dioica</name>
    <name type="common">Tunicate</name>
    <dbReference type="NCBI Taxonomy" id="34765"/>
    <lineage>
        <taxon>Eukaryota</taxon>
        <taxon>Metazoa</taxon>
        <taxon>Chordata</taxon>
        <taxon>Tunicata</taxon>
        <taxon>Appendicularia</taxon>
        <taxon>Copelata</taxon>
        <taxon>Oikopleuridae</taxon>
        <taxon>Oikopleura</taxon>
    </lineage>
</organism>
<evidence type="ECO:0000256" key="9">
    <source>
        <dbReference type="ARBA" id="ARBA00023211"/>
    </source>
</evidence>
<dbReference type="PANTHER" id="PTHR11404">
    <property type="entry name" value="SUPEROXIDE DISMUTASE 2"/>
    <property type="match status" value="1"/>
</dbReference>
<dbReference type="Gene3D" id="1.10.287.990">
    <property type="entry name" value="Fe,Mn superoxide dismutase (SOD) domain"/>
    <property type="match status" value="1"/>
</dbReference>
<dbReference type="InterPro" id="IPR036324">
    <property type="entry name" value="Mn/Fe_SOD_N_sf"/>
</dbReference>
<evidence type="ECO:0000256" key="10">
    <source>
        <dbReference type="ARBA" id="ARBA00049204"/>
    </source>
</evidence>
<comment type="subunit">
    <text evidence="4">Homotetramer.</text>
</comment>
<accession>A0ABN7SPH7</accession>
<evidence type="ECO:0000256" key="1">
    <source>
        <dbReference type="ARBA" id="ARBA00002170"/>
    </source>
</evidence>
<keyword evidence="9" id="KW-0464">Manganese</keyword>
<dbReference type="SUPFAM" id="SSF54719">
    <property type="entry name" value="Fe,Mn superoxide dismutase (SOD), C-terminal domain"/>
    <property type="match status" value="1"/>
</dbReference>
<comment type="similarity">
    <text evidence="3">Belongs to the iron/manganese superoxide dismutase family.</text>
</comment>
<dbReference type="SUPFAM" id="SSF46609">
    <property type="entry name" value="Fe,Mn superoxide dismutase (SOD), N-terminal domain"/>
    <property type="match status" value="1"/>
</dbReference>
<dbReference type="InterPro" id="IPR036314">
    <property type="entry name" value="SOD_C_sf"/>
</dbReference>
<dbReference type="InterPro" id="IPR001189">
    <property type="entry name" value="Mn/Fe_SOD"/>
</dbReference>
<sequence length="272" mass="29721">MDSYVAALEAKLAEATGIKINQMANAASEGAAISEQTDFIKNIVISDGKAQAGIRNPLIAKVLGSIKAETGQDLKYELPKLGYEYGQLEPTICEEIMRIHHSKHHNGYVTNLNAAVEKLAAAERAGDVNAMNQLSEAINFNGGGHINHTIFWTNMAPNGGGLPTGELADQINTDFGSFEAFKKEMCAKSAAVKGSGWGWLGWNKTASKLQVATCQNQDPLEATTGLIPLLGIDVWEHAYYIQYKNLRAQYVEKIFDVFNWNNVAERFAKAKK</sequence>
<feature type="domain" description="Manganese/iron superoxide dismutase N-terminal" evidence="11">
    <location>
        <begin position="75"/>
        <end position="156"/>
    </location>
</feature>
<dbReference type="InterPro" id="IPR019831">
    <property type="entry name" value="Mn/Fe_SOD_N"/>
</dbReference>
<comment type="function">
    <text evidence="1">Destroys superoxide anion radicals which are normally produced within the cells and which are toxic to biological systems.</text>
</comment>
<dbReference type="InterPro" id="IPR019833">
    <property type="entry name" value="Mn/Fe_SOD_BS"/>
</dbReference>
<evidence type="ECO:0000313" key="14">
    <source>
        <dbReference type="Proteomes" id="UP001158576"/>
    </source>
</evidence>
<dbReference type="PANTHER" id="PTHR11404:SF6">
    <property type="entry name" value="SUPEROXIDE DISMUTASE [MN], MITOCHONDRIAL"/>
    <property type="match status" value="1"/>
</dbReference>
<evidence type="ECO:0000256" key="8">
    <source>
        <dbReference type="ARBA" id="ARBA00023002"/>
    </source>
</evidence>
<evidence type="ECO:0000259" key="11">
    <source>
        <dbReference type="Pfam" id="PF00081"/>
    </source>
</evidence>
<gene>
    <name evidence="13" type="ORF">OKIOD_LOCUS7707</name>
</gene>
<name>A0ABN7SPH7_OIKDI</name>